<protein>
    <submittedName>
        <fullName evidence="1">Uncharacterized protein</fullName>
    </submittedName>
</protein>
<comment type="caution">
    <text evidence="1">The sequence shown here is derived from an EMBL/GenBank/DDBJ whole genome shotgun (WGS) entry which is preliminary data.</text>
</comment>
<gene>
    <name evidence="1" type="ORF">Q0590_08785</name>
</gene>
<dbReference type="Proteomes" id="UP001168528">
    <property type="component" value="Unassembled WGS sequence"/>
</dbReference>
<dbReference type="RefSeq" id="WP_302037150.1">
    <property type="nucleotide sequence ID" value="NZ_JAUKPO010000004.1"/>
</dbReference>
<reference evidence="1" key="1">
    <citation type="submission" date="2023-07" db="EMBL/GenBank/DDBJ databases">
        <title>The genome sequence of Rhodocytophaga aerolata KACC 12507.</title>
        <authorList>
            <person name="Zhang X."/>
        </authorList>
    </citation>
    <scope>NUCLEOTIDE SEQUENCE</scope>
    <source>
        <strain evidence="1">KACC 12507</strain>
    </source>
</reference>
<dbReference type="EMBL" id="JAUKPO010000004">
    <property type="protein sequence ID" value="MDO1446344.1"/>
    <property type="molecule type" value="Genomic_DNA"/>
</dbReference>
<evidence type="ECO:0000313" key="2">
    <source>
        <dbReference type="Proteomes" id="UP001168528"/>
    </source>
</evidence>
<name>A0ABT8R333_9BACT</name>
<proteinExistence type="predicted"/>
<keyword evidence="2" id="KW-1185">Reference proteome</keyword>
<accession>A0ABT8R333</accession>
<evidence type="ECO:0000313" key="1">
    <source>
        <dbReference type="EMBL" id="MDO1446344.1"/>
    </source>
</evidence>
<sequence>MKNEFEIVVTEPCSLKWENLTPQNEGRFCGACDKIVIDFTKMSDRELYNYFKRQPEKVCGNFNANQTNRVITSHKKLSNRFWISGIAASMIGFLMSFSSKAQTVDTLKIKQKIEITPITPKSIVLPTPTEITKPVHTDDLIGNPLQGKLGGVCIRAVVIEENKSWKDYFYNRIEDILRHF</sequence>
<organism evidence="1 2">
    <name type="scientific">Rhodocytophaga aerolata</name>
    <dbReference type="NCBI Taxonomy" id="455078"/>
    <lineage>
        <taxon>Bacteria</taxon>
        <taxon>Pseudomonadati</taxon>
        <taxon>Bacteroidota</taxon>
        <taxon>Cytophagia</taxon>
        <taxon>Cytophagales</taxon>
        <taxon>Rhodocytophagaceae</taxon>
        <taxon>Rhodocytophaga</taxon>
    </lineage>
</organism>